<comment type="caution">
    <text evidence="5">The sequence shown here is derived from an EMBL/GenBank/DDBJ whole genome shotgun (WGS) entry which is preliminary data.</text>
</comment>
<evidence type="ECO:0000256" key="2">
    <source>
        <dbReference type="ARBA" id="ARBA00023239"/>
    </source>
</evidence>
<comment type="similarity">
    <text evidence="1">Belongs to the DSD1 family.</text>
</comment>
<dbReference type="OrthoDB" id="20198at2759"/>
<dbReference type="GO" id="GO:0036088">
    <property type="term" value="P:D-serine catabolic process"/>
    <property type="evidence" value="ECO:0007669"/>
    <property type="project" value="TreeGrafter"/>
</dbReference>
<dbReference type="InterPro" id="IPR026956">
    <property type="entry name" value="D-ser_dehydrat-like_dom"/>
</dbReference>
<dbReference type="AlphaFoldDB" id="A0A072NUJ0"/>
<dbReference type="PANTHER" id="PTHR28004:SF2">
    <property type="entry name" value="D-SERINE DEHYDRATASE"/>
    <property type="match status" value="1"/>
</dbReference>
<dbReference type="Gene3D" id="2.40.37.20">
    <property type="entry name" value="D-serine dehydratase-like domain"/>
    <property type="match status" value="1"/>
</dbReference>
<dbReference type="EMBL" id="AMGV01000023">
    <property type="protein sequence ID" value="KEF51544.1"/>
    <property type="molecule type" value="Genomic_DNA"/>
</dbReference>
<dbReference type="InterPro" id="IPR001608">
    <property type="entry name" value="Ala_racemase_N"/>
</dbReference>
<dbReference type="HOGENOM" id="CLU_031639_0_0_1"/>
<dbReference type="SUPFAM" id="SSF51419">
    <property type="entry name" value="PLP-binding barrel"/>
    <property type="match status" value="1"/>
</dbReference>
<gene>
    <name evidence="5" type="ORF">A1O9_12461</name>
</gene>
<dbReference type="Pfam" id="PF14031">
    <property type="entry name" value="D-ser_dehydrat"/>
    <property type="match status" value="1"/>
</dbReference>
<proteinExistence type="inferred from homology"/>
<protein>
    <recommendedName>
        <fullName evidence="4">D-serine dehydratase-like domain-containing protein</fullName>
    </recommendedName>
</protein>
<dbReference type="GeneID" id="25287355"/>
<dbReference type="InterPro" id="IPR029066">
    <property type="entry name" value="PLP-binding_barrel"/>
</dbReference>
<evidence type="ECO:0000313" key="5">
    <source>
        <dbReference type="EMBL" id="KEF51544.1"/>
    </source>
</evidence>
<dbReference type="InterPro" id="IPR051466">
    <property type="entry name" value="D-amino_acid_metab_enzyme"/>
</dbReference>
<dbReference type="Pfam" id="PF01168">
    <property type="entry name" value="Ala_racemase_N"/>
    <property type="match status" value="1"/>
</dbReference>
<dbReference type="Gene3D" id="3.20.20.10">
    <property type="entry name" value="Alanine racemase"/>
    <property type="match status" value="1"/>
</dbReference>
<dbReference type="Proteomes" id="UP000027920">
    <property type="component" value="Unassembled WGS sequence"/>
</dbReference>
<dbReference type="STRING" id="1182545.A0A072NUJ0"/>
<feature type="domain" description="D-serine dehydratase-like" evidence="4">
    <location>
        <begin position="337"/>
        <end position="463"/>
    </location>
</feature>
<dbReference type="PANTHER" id="PTHR28004">
    <property type="entry name" value="ZGC:162816-RELATED"/>
    <property type="match status" value="1"/>
</dbReference>
<accession>A0A072NUJ0</accession>
<evidence type="ECO:0000259" key="4">
    <source>
        <dbReference type="SMART" id="SM01119"/>
    </source>
</evidence>
<dbReference type="SMART" id="SM01119">
    <property type="entry name" value="D-ser_dehydrat"/>
    <property type="match status" value="1"/>
</dbReference>
<evidence type="ECO:0000256" key="1">
    <source>
        <dbReference type="ARBA" id="ARBA00005323"/>
    </source>
</evidence>
<evidence type="ECO:0000313" key="6">
    <source>
        <dbReference type="Proteomes" id="UP000027920"/>
    </source>
</evidence>
<organism evidence="5 6">
    <name type="scientific">Exophiala aquamarina CBS 119918</name>
    <dbReference type="NCBI Taxonomy" id="1182545"/>
    <lineage>
        <taxon>Eukaryota</taxon>
        <taxon>Fungi</taxon>
        <taxon>Dikarya</taxon>
        <taxon>Ascomycota</taxon>
        <taxon>Pezizomycotina</taxon>
        <taxon>Eurotiomycetes</taxon>
        <taxon>Chaetothyriomycetidae</taxon>
        <taxon>Chaetothyriales</taxon>
        <taxon>Herpotrichiellaceae</taxon>
        <taxon>Exophiala</taxon>
    </lineage>
</organism>
<sequence>MSAPASTAPKVTKTLVDSSTGDSLPRDPIGLYINHVAKPAVLLNRATMQRHCESLRSSTERLGIDFRFHVKTHKTRQGLRLQAGESNSKVRLVVSTVAELEYLLPVLLEFQDHGRHVNVLYGMPLPLSQVGRLATLGRQLGPSTISVLVDNVHQLDHVKRFNKLALFPAGLFLKIDTGYHRAGLPPDSVNQNDLVKSLMQLHEQGEVIFTGLYSHSSLSYNDTTPDQAMENLEAEISGCLDVLHLNGPLFSVCREMTISVGASPQVTSIENLAMETAPSSAAAVSLRKRIEELQTGNPSGFQTSLELHAGVYSVLDIQQMSTRSRGDHLGTYEDEIAVSVAAEVCSIYNDGERQQSEALVAVGTLGLGREPCVAYSGWGVVDCEASLTPDNRESHTRRRLIVSRISQEHSIISWERSSAGECNDAAGEDFQRPIPLAIGQTVRIYPNHACVTGALYPHYLVVDSSDESQGRKVVDVWERARGW</sequence>
<dbReference type="GO" id="GO:0008721">
    <property type="term" value="F:D-serine ammonia-lyase activity"/>
    <property type="evidence" value="ECO:0007669"/>
    <property type="project" value="TreeGrafter"/>
</dbReference>
<dbReference type="InterPro" id="IPR042208">
    <property type="entry name" value="D-ser_dehydrat-like_sf"/>
</dbReference>
<reference evidence="5 6" key="1">
    <citation type="submission" date="2013-03" db="EMBL/GenBank/DDBJ databases">
        <title>The Genome Sequence of Exophiala aquamarina CBS 119918.</title>
        <authorList>
            <consortium name="The Broad Institute Genomics Platform"/>
            <person name="Cuomo C."/>
            <person name="de Hoog S."/>
            <person name="Gorbushina A."/>
            <person name="Walker B."/>
            <person name="Young S.K."/>
            <person name="Zeng Q."/>
            <person name="Gargeya S."/>
            <person name="Fitzgerald M."/>
            <person name="Haas B."/>
            <person name="Abouelleil A."/>
            <person name="Allen A.W."/>
            <person name="Alvarado L."/>
            <person name="Arachchi H.M."/>
            <person name="Berlin A.M."/>
            <person name="Chapman S.B."/>
            <person name="Gainer-Dewar J."/>
            <person name="Goldberg J."/>
            <person name="Griggs A."/>
            <person name="Gujja S."/>
            <person name="Hansen M."/>
            <person name="Howarth C."/>
            <person name="Imamovic A."/>
            <person name="Ireland A."/>
            <person name="Larimer J."/>
            <person name="McCowan C."/>
            <person name="Murphy C."/>
            <person name="Pearson M."/>
            <person name="Poon T.W."/>
            <person name="Priest M."/>
            <person name="Roberts A."/>
            <person name="Saif S."/>
            <person name="Shea T."/>
            <person name="Sisk P."/>
            <person name="Sykes S."/>
            <person name="Wortman J."/>
            <person name="Nusbaum C."/>
            <person name="Birren B."/>
        </authorList>
    </citation>
    <scope>NUCLEOTIDE SEQUENCE [LARGE SCALE GENOMIC DNA]</scope>
    <source>
        <strain evidence="5 6">CBS 119918</strain>
    </source>
</reference>
<keyword evidence="2" id="KW-0456">Lyase</keyword>
<dbReference type="RefSeq" id="XP_013254134.1">
    <property type="nucleotide sequence ID" value="XM_013398680.1"/>
</dbReference>
<keyword evidence="6" id="KW-1185">Reference proteome</keyword>
<name>A0A072NUJ0_9EURO</name>
<dbReference type="VEuPathDB" id="FungiDB:A1O9_12461"/>
<evidence type="ECO:0000256" key="3">
    <source>
        <dbReference type="SAM" id="MobiDB-lite"/>
    </source>
</evidence>
<feature type="region of interest" description="Disordered" evidence="3">
    <location>
        <begin position="1"/>
        <end position="21"/>
    </location>
</feature>